<sequence length="768" mass="76314">MRSFMSAALTVVLAAATLAVAATPARAATPAPAAVSSAPAADEQGSAFTPLSPVRVLDTRSGTGGVTGPVGAAQTIALNLSARVPSNATAVVLNVTAVAPTAATYVTVFPHGQARPVASNLNVVAGDVRPNLVTVALGTGRTVDLYNHAGDVHLLADLAGYYAPGAGALYTATLPSRRLDTRQQGGPLGPGGTRVLDLTGAVPPGATAVTLNLTATDATASTFVTAWPTGTTRPTASNVNLGAGGTRPNLVTVALGAGDQVSLYNLAGQVNLVIDRVGFYTPAFGATFVPLSPSRVLDTRNGSGPVHAGYPVVVDPGPRVPAGATAVLMNLTGVGATGSTYVSVWSGEGTPGSVGSVLNLAAGETAANLAAVALSPVRPVTVHNFWGSVHVLADLAGAFVLPPATCTTDCLYTWGDNESWQLGRGPRVPSSPTAAPVTEVSGVAAVAGGAVDRYALHTDGTVSAWGTNFYGQLGGGWSGDWSQAPTRIPGLTGVTALAAGAFHGLALLDDGTVRGWGVMFDSALGPRGNTPVPINGLTGITAVATTTFTSYALRSDGTVVAWGSNQEGLLGDGSTVEKSDTLVQVAGLTDVTAIGANGYTAYALRSDGTVWAWGLGDQGQLGTGVTCGVAPCHSRVPVRVAGLSGVTALTSAASAAYALHADGSVSAWGSNDQGQLGNGVFCNACYSSTPVRVTGLSDVTALAAGWATGYALRADGTVWAWGGDEDSGLGAGGTCTQPTGCRATVPVRVAGLTGVTAIGPGAAVVPFT</sequence>
<dbReference type="InterPro" id="IPR051553">
    <property type="entry name" value="Ran_GTPase-activating"/>
</dbReference>
<dbReference type="GO" id="GO:0005085">
    <property type="term" value="F:guanyl-nucleotide exchange factor activity"/>
    <property type="evidence" value="ECO:0007669"/>
    <property type="project" value="TreeGrafter"/>
</dbReference>
<evidence type="ECO:0000256" key="2">
    <source>
        <dbReference type="ARBA" id="ARBA00022737"/>
    </source>
</evidence>
<name>A0A7W7Q9C9_9PSEU</name>
<gene>
    <name evidence="5" type="ORF">FHR82_005672</name>
</gene>
<comment type="caution">
    <text evidence="5">The sequence shown here is derived from an EMBL/GenBank/DDBJ whole genome shotgun (WGS) entry which is preliminary data.</text>
</comment>
<dbReference type="PROSITE" id="PS50012">
    <property type="entry name" value="RCC1_3"/>
    <property type="match status" value="5"/>
</dbReference>
<reference evidence="5 6" key="1">
    <citation type="submission" date="2020-08" db="EMBL/GenBank/DDBJ databases">
        <title>Genomic Encyclopedia of Type Strains, Phase III (KMG-III): the genomes of soil and plant-associated and newly described type strains.</title>
        <authorList>
            <person name="Whitman W."/>
        </authorList>
    </citation>
    <scope>NUCLEOTIDE SEQUENCE [LARGE SCALE GENOMIC DNA]</scope>
    <source>
        <strain evidence="5 6">CECT 8960</strain>
    </source>
</reference>
<dbReference type="InterPro" id="IPR000408">
    <property type="entry name" value="Reg_chr_condens"/>
</dbReference>
<dbReference type="InterPro" id="IPR009091">
    <property type="entry name" value="RCC1/BLIP-II"/>
</dbReference>
<feature type="chain" id="PRO_5030887022" evidence="3">
    <location>
        <begin position="28"/>
        <end position="768"/>
    </location>
</feature>
<evidence type="ECO:0000259" key="4">
    <source>
        <dbReference type="Pfam" id="PF25390"/>
    </source>
</evidence>
<keyword evidence="2" id="KW-0677">Repeat</keyword>
<dbReference type="PANTHER" id="PTHR45982:SF1">
    <property type="entry name" value="REGULATOR OF CHROMOSOME CONDENSATION"/>
    <property type="match status" value="1"/>
</dbReference>
<evidence type="ECO:0000313" key="5">
    <source>
        <dbReference type="EMBL" id="MBB4909414.1"/>
    </source>
</evidence>
<evidence type="ECO:0000313" key="6">
    <source>
        <dbReference type="Proteomes" id="UP000520767"/>
    </source>
</evidence>
<dbReference type="PANTHER" id="PTHR45982">
    <property type="entry name" value="REGULATOR OF CHROMOSOME CONDENSATION"/>
    <property type="match status" value="1"/>
</dbReference>
<dbReference type="PROSITE" id="PS00626">
    <property type="entry name" value="RCC1_2"/>
    <property type="match status" value="1"/>
</dbReference>
<feature type="signal peptide" evidence="3">
    <location>
        <begin position="1"/>
        <end position="27"/>
    </location>
</feature>
<evidence type="ECO:0000256" key="3">
    <source>
        <dbReference type="SAM" id="SignalP"/>
    </source>
</evidence>
<keyword evidence="6" id="KW-1185">Reference proteome</keyword>
<organism evidence="5 6">
    <name type="scientific">Actinophytocola algeriensis</name>
    <dbReference type="NCBI Taxonomy" id="1768010"/>
    <lineage>
        <taxon>Bacteria</taxon>
        <taxon>Bacillati</taxon>
        <taxon>Actinomycetota</taxon>
        <taxon>Actinomycetes</taxon>
        <taxon>Pseudonocardiales</taxon>
        <taxon>Pseudonocardiaceae</taxon>
    </lineage>
</organism>
<dbReference type="PRINTS" id="PR00633">
    <property type="entry name" value="RCCNDNSATION"/>
</dbReference>
<dbReference type="RefSeq" id="WP_184813525.1">
    <property type="nucleotide sequence ID" value="NZ_JACHJQ010000006.1"/>
</dbReference>
<accession>A0A7W7Q9C9</accession>
<dbReference type="Proteomes" id="UP000520767">
    <property type="component" value="Unassembled WGS sequence"/>
</dbReference>
<dbReference type="EMBL" id="JACHJQ010000006">
    <property type="protein sequence ID" value="MBB4909414.1"/>
    <property type="molecule type" value="Genomic_DNA"/>
</dbReference>
<dbReference type="GO" id="GO:0005737">
    <property type="term" value="C:cytoplasm"/>
    <property type="evidence" value="ECO:0007669"/>
    <property type="project" value="TreeGrafter"/>
</dbReference>
<dbReference type="Pfam" id="PF25390">
    <property type="entry name" value="WD40_RLD"/>
    <property type="match status" value="1"/>
</dbReference>
<keyword evidence="3" id="KW-0732">Signal</keyword>
<keyword evidence="1" id="KW-0344">Guanine-nucleotide releasing factor</keyword>
<dbReference type="Gene3D" id="2.130.10.30">
    <property type="entry name" value="Regulator of chromosome condensation 1/beta-lactamase-inhibitor protein II"/>
    <property type="match status" value="3"/>
</dbReference>
<dbReference type="AlphaFoldDB" id="A0A7W7Q9C9"/>
<evidence type="ECO:0000256" key="1">
    <source>
        <dbReference type="ARBA" id="ARBA00022658"/>
    </source>
</evidence>
<feature type="domain" description="RCC1-like" evidence="4">
    <location>
        <begin position="411"/>
        <end position="761"/>
    </location>
</feature>
<proteinExistence type="predicted"/>
<protein>
    <submittedName>
        <fullName evidence="5">Alpha-tubulin suppressor-like RCC1 family protein</fullName>
    </submittedName>
</protein>
<dbReference type="InterPro" id="IPR058923">
    <property type="entry name" value="RCC1-like_dom"/>
</dbReference>
<dbReference type="SUPFAM" id="SSF50985">
    <property type="entry name" value="RCC1/BLIP-II"/>
    <property type="match status" value="2"/>
</dbReference>